<name>A0A7J6DJ64_9TELE</name>
<protein>
    <submittedName>
        <fullName evidence="1">Uncharacterized protein</fullName>
    </submittedName>
</protein>
<comment type="caution">
    <text evidence="1">The sequence shown here is derived from an EMBL/GenBank/DDBJ whole genome shotgun (WGS) entry which is preliminary data.</text>
</comment>
<sequence length="117" mass="13224">MEYESMLKNYDSHNALVTVTGSAVYRVHALLCLKIMRLEQAGADFTRSGLLKFTPSSAPACQSSENKSIKAPIKAFACETTLKTRLRRVRQRVRRMKSVQKRLTTQPAELDLVCEPH</sequence>
<gene>
    <name evidence="1" type="ORF">G5714_001202</name>
</gene>
<reference evidence="1 2" key="1">
    <citation type="submission" date="2020-04" db="EMBL/GenBank/DDBJ databases">
        <title>Chromosome-level genome assembly of a cyprinid fish Onychostoma macrolepis by integration of Nanopore Sequencing, Bionano and Hi-C technology.</title>
        <authorList>
            <person name="Wang D."/>
        </authorList>
    </citation>
    <scope>NUCLEOTIDE SEQUENCE [LARGE SCALE GENOMIC DNA]</scope>
    <source>
        <strain evidence="1">SWU-2019</strain>
        <tissue evidence="1">Muscle</tissue>
    </source>
</reference>
<proteinExistence type="predicted"/>
<keyword evidence="2" id="KW-1185">Reference proteome</keyword>
<accession>A0A7J6DJ64</accession>
<dbReference type="Proteomes" id="UP000579812">
    <property type="component" value="Unassembled WGS sequence"/>
</dbReference>
<dbReference type="AlphaFoldDB" id="A0A7J6DJ64"/>
<dbReference type="EMBL" id="JAAMOB010000001">
    <property type="protein sequence ID" value="KAF4119151.1"/>
    <property type="molecule type" value="Genomic_DNA"/>
</dbReference>
<organism evidence="1 2">
    <name type="scientific">Onychostoma macrolepis</name>
    <dbReference type="NCBI Taxonomy" id="369639"/>
    <lineage>
        <taxon>Eukaryota</taxon>
        <taxon>Metazoa</taxon>
        <taxon>Chordata</taxon>
        <taxon>Craniata</taxon>
        <taxon>Vertebrata</taxon>
        <taxon>Euteleostomi</taxon>
        <taxon>Actinopterygii</taxon>
        <taxon>Neopterygii</taxon>
        <taxon>Teleostei</taxon>
        <taxon>Ostariophysi</taxon>
        <taxon>Cypriniformes</taxon>
        <taxon>Cyprinidae</taxon>
        <taxon>Acrossocheilinae</taxon>
        <taxon>Onychostoma</taxon>
    </lineage>
</organism>
<evidence type="ECO:0000313" key="2">
    <source>
        <dbReference type="Proteomes" id="UP000579812"/>
    </source>
</evidence>
<evidence type="ECO:0000313" key="1">
    <source>
        <dbReference type="EMBL" id="KAF4119151.1"/>
    </source>
</evidence>